<dbReference type="PROSITE" id="PS00687">
    <property type="entry name" value="ALDEHYDE_DEHYDR_GLU"/>
    <property type="match status" value="1"/>
</dbReference>
<dbReference type="SUPFAM" id="SSF53720">
    <property type="entry name" value="ALDH-like"/>
    <property type="match status" value="1"/>
</dbReference>
<dbReference type="EMBL" id="ML179193">
    <property type="protein sequence ID" value="THU95734.1"/>
    <property type="molecule type" value="Genomic_DNA"/>
</dbReference>
<evidence type="ECO:0000256" key="1">
    <source>
        <dbReference type="ARBA" id="ARBA00009986"/>
    </source>
</evidence>
<accession>A0A4S8M0Y8</accession>
<dbReference type="Pfam" id="PF00171">
    <property type="entry name" value="Aldedh"/>
    <property type="match status" value="1"/>
</dbReference>
<organism evidence="5 6">
    <name type="scientific">Dendrothele bispora (strain CBS 962.96)</name>
    <dbReference type="NCBI Taxonomy" id="1314807"/>
    <lineage>
        <taxon>Eukaryota</taxon>
        <taxon>Fungi</taxon>
        <taxon>Dikarya</taxon>
        <taxon>Basidiomycota</taxon>
        <taxon>Agaricomycotina</taxon>
        <taxon>Agaricomycetes</taxon>
        <taxon>Agaricomycetidae</taxon>
        <taxon>Agaricales</taxon>
        <taxon>Agaricales incertae sedis</taxon>
        <taxon>Dendrothele</taxon>
    </lineage>
</organism>
<dbReference type="Gene3D" id="3.40.605.10">
    <property type="entry name" value="Aldehyde Dehydrogenase, Chain A, domain 1"/>
    <property type="match status" value="1"/>
</dbReference>
<name>A0A4S8M0Y8_DENBC</name>
<evidence type="ECO:0000256" key="2">
    <source>
        <dbReference type="PROSITE-ProRule" id="PRU10007"/>
    </source>
</evidence>
<dbReference type="Proteomes" id="UP000297245">
    <property type="component" value="Unassembled WGS sequence"/>
</dbReference>
<protein>
    <submittedName>
        <fullName evidence="5">Aldedh-domain-containing protein</fullName>
    </submittedName>
</protein>
<comment type="similarity">
    <text evidence="1 3">Belongs to the aldehyde dehydrogenase family.</text>
</comment>
<dbReference type="InterPro" id="IPR016161">
    <property type="entry name" value="Ald_DH/histidinol_DH"/>
</dbReference>
<evidence type="ECO:0000313" key="5">
    <source>
        <dbReference type="EMBL" id="THU95734.1"/>
    </source>
</evidence>
<feature type="domain" description="Aldehyde dehydrogenase" evidence="4">
    <location>
        <begin position="1"/>
        <end position="70"/>
    </location>
</feature>
<evidence type="ECO:0000259" key="4">
    <source>
        <dbReference type="Pfam" id="PF00171"/>
    </source>
</evidence>
<sequence length="116" mass="13241">MAYHPRIRRIAFTGSTLTGRKIQEASAKSNLKVLTFELGGKSPSVFDDADLEQAINTYSSSRLMRWREFCGSPCRPAAYYHSNCFEIRSKTDLQIGWWPAGSLLVPMNLWHGIWPF</sequence>
<dbReference type="GO" id="GO:0016491">
    <property type="term" value="F:oxidoreductase activity"/>
    <property type="evidence" value="ECO:0007669"/>
    <property type="project" value="UniProtKB-KW"/>
</dbReference>
<reference evidence="5 6" key="1">
    <citation type="journal article" date="2019" name="Nat. Ecol. Evol.">
        <title>Megaphylogeny resolves global patterns of mushroom evolution.</title>
        <authorList>
            <person name="Varga T."/>
            <person name="Krizsan K."/>
            <person name="Foldi C."/>
            <person name="Dima B."/>
            <person name="Sanchez-Garcia M."/>
            <person name="Sanchez-Ramirez S."/>
            <person name="Szollosi G.J."/>
            <person name="Szarkandi J.G."/>
            <person name="Papp V."/>
            <person name="Albert L."/>
            <person name="Andreopoulos W."/>
            <person name="Angelini C."/>
            <person name="Antonin V."/>
            <person name="Barry K.W."/>
            <person name="Bougher N.L."/>
            <person name="Buchanan P."/>
            <person name="Buyck B."/>
            <person name="Bense V."/>
            <person name="Catcheside P."/>
            <person name="Chovatia M."/>
            <person name="Cooper J."/>
            <person name="Damon W."/>
            <person name="Desjardin D."/>
            <person name="Finy P."/>
            <person name="Geml J."/>
            <person name="Haridas S."/>
            <person name="Hughes K."/>
            <person name="Justo A."/>
            <person name="Karasinski D."/>
            <person name="Kautmanova I."/>
            <person name="Kiss B."/>
            <person name="Kocsube S."/>
            <person name="Kotiranta H."/>
            <person name="LaButti K.M."/>
            <person name="Lechner B.E."/>
            <person name="Liimatainen K."/>
            <person name="Lipzen A."/>
            <person name="Lukacs Z."/>
            <person name="Mihaltcheva S."/>
            <person name="Morgado L.N."/>
            <person name="Niskanen T."/>
            <person name="Noordeloos M.E."/>
            <person name="Ohm R.A."/>
            <person name="Ortiz-Santana B."/>
            <person name="Ovrebo C."/>
            <person name="Racz N."/>
            <person name="Riley R."/>
            <person name="Savchenko A."/>
            <person name="Shiryaev A."/>
            <person name="Soop K."/>
            <person name="Spirin V."/>
            <person name="Szebenyi C."/>
            <person name="Tomsovsky M."/>
            <person name="Tulloss R.E."/>
            <person name="Uehling J."/>
            <person name="Grigoriev I.V."/>
            <person name="Vagvolgyi C."/>
            <person name="Papp T."/>
            <person name="Martin F.M."/>
            <person name="Miettinen O."/>
            <person name="Hibbett D.S."/>
            <person name="Nagy L.G."/>
        </authorList>
    </citation>
    <scope>NUCLEOTIDE SEQUENCE [LARGE SCALE GENOMIC DNA]</scope>
    <source>
        <strain evidence="5 6">CBS 962.96</strain>
    </source>
</reference>
<feature type="active site" evidence="2">
    <location>
        <position position="37"/>
    </location>
</feature>
<keyword evidence="3" id="KW-0560">Oxidoreductase</keyword>
<keyword evidence="6" id="KW-1185">Reference proteome</keyword>
<dbReference type="OrthoDB" id="310895at2759"/>
<dbReference type="InterPro" id="IPR029510">
    <property type="entry name" value="Ald_DH_CS_GLU"/>
</dbReference>
<evidence type="ECO:0000313" key="6">
    <source>
        <dbReference type="Proteomes" id="UP000297245"/>
    </source>
</evidence>
<proteinExistence type="inferred from homology"/>
<dbReference type="InterPro" id="IPR015590">
    <property type="entry name" value="Aldehyde_DH_dom"/>
</dbReference>
<dbReference type="AlphaFoldDB" id="A0A4S8M0Y8"/>
<evidence type="ECO:0000256" key="3">
    <source>
        <dbReference type="RuleBase" id="RU003345"/>
    </source>
</evidence>
<gene>
    <name evidence="5" type="ORF">K435DRAFT_797889</name>
</gene>
<dbReference type="PANTHER" id="PTHR11699">
    <property type="entry name" value="ALDEHYDE DEHYDROGENASE-RELATED"/>
    <property type="match status" value="1"/>
</dbReference>
<dbReference type="InterPro" id="IPR016162">
    <property type="entry name" value="Ald_DH_N"/>
</dbReference>